<dbReference type="WBParaSite" id="GPUH_0002235501-mRNA-1">
    <property type="protein sequence ID" value="GPUH_0002235501-mRNA-1"/>
    <property type="gene ID" value="GPUH_0002235501"/>
</dbReference>
<protein>
    <submittedName>
        <fullName evidence="3">Sema domain-containing protein</fullName>
    </submittedName>
</protein>
<dbReference type="Proteomes" id="UP000271098">
    <property type="component" value="Unassembled WGS sequence"/>
</dbReference>
<sequence>MMISFHVPALCSSASGDVKKSCSPVQHYLKVHKSCAESGKCDRPIPPDWTGVSSHLFLDGRLVGVGGIQCYVADQEYLIIASVVRCRFETTSLSSAVRQACHWQPNGRKDGNSSVPYYAEEGQGIVLGCTECSSSDRLACSFC</sequence>
<keyword evidence="2" id="KW-1185">Reference proteome</keyword>
<accession>A0A183EMY7</accession>
<gene>
    <name evidence="1" type="ORF">GPUH_LOCUS22329</name>
</gene>
<reference evidence="1 2" key="2">
    <citation type="submission" date="2018-11" db="EMBL/GenBank/DDBJ databases">
        <authorList>
            <consortium name="Pathogen Informatics"/>
        </authorList>
    </citation>
    <scope>NUCLEOTIDE SEQUENCE [LARGE SCALE GENOMIC DNA]</scope>
</reference>
<evidence type="ECO:0000313" key="2">
    <source>
        <dbReference type="Proteomes" id="UP000271098"/>
    </source>
</evidence>
<dbReference type="EMBL" id="UYRT01094806">
    <property type="protein sequence ID" value="VDN39836.1"/>
    <property type="molecule type" value="Genomic_DNA"/>
</dbReference>
<evidence type="ECO:0000313" key="3">
    <source>
        <dbReference type="WBParaSite" id="GPUH_0002235501-mRNA-1"/>
    </source>
</evidence>
<dbReference type="AlphaFoldDB" id="A0A183EMY7"/>
<reference evidence="3" key="1">
    <citation type="submission" date="2016-06" db="UniProtKB">
        <authorList>
            <consortium name="WormBaseParasite"/>
        </authorList>
    </citation>
    <scope>IDENTIFICATION</scope>
</reference>
<organism evidence="3">
    <name type="scientific">Gongylonema pulchrum</name>
    <dbReference type="NCBI Taxonomy" id="637853"/>
    <lineage>
        <taxon>Eukaryota</taxon>
        <taxon>Metazoa</taxon>
        <taxon>Ecdysozoa</taxon>
        <taxon>Nematoda</taxon>
        <taxon>Chromadorea</taxon>
        <taxon>Rhabditida</taxon>
        <taxon>Spirurina</taxon>
        <taxon>Spiruromorpha</taxon>
        <taxon>Spiruroidea</taxon>
        <taxon>Gongylonematidae</taxon>
        <taxon>Gongylonema</taxon>
    </lineage>
</organism>
<evidence type="ECO:0000313" key="1">
    <source>
        <dbReference type="EMBL" id="VDN39836.1"/>
    </source>
</evidence>
<proteinExistence type="predicted"/>
<name>A0A183EMY7_9BILA</name>